<dbReference type="Pfam" id="PF01451">
    <property type="entry name" value="LMWPc"/>
    <property type="match status" value="1"/>
</dbReference>
<dbReference type="PANTHER" id="PTHR11717:SF7">
    <property type="entry name" value="LOW MOLECULAR WEIGHT PHOSPHOTYROSINE PROTEIN PHOSPHATASE"/>
    <property type="match status" value="1"/>
</dbReference>
<dbReference type="Gene3D" id="3.40.50.2300">
    <property type="match status" value="1"/>
</dbReference>
<dbReference type="InterPro" id="IPR050438">
    <property type="entry name" value="LMW_PTPase"/>
</dbReference>
<comment type="caution">
    <text evidence="7">The sequence shown here is derived from an EMBL/GenBank/DDBJ whole genome shotgun (WGS) entry which is preliminary data.</text>
</comment>
<dbReference type="PRINTS" id="PR00719">
    <property type="entry name" value="LMWPTPASE"/>
</dbReference>
<proteinExistence type="inferred from homology"/>
<name>A0A399EXR4_9DEIN</name>
<feature type="domain" description="Phosphotyrosine protein phosphatase I" evidence="6">
    <location>
        <begin position="2"/>
        <end position="146"/>
    </location>
</feature>
<evidence type="ECO:0000259" key="6">
    <source>
        <dbReference type="SMART" id="SM00226"/>
    </source>
</evidence>
<evidence type="ECO:0000256" key="2">
    <source>
        <dbReference type="ARBA" id="ARBA00013064"/>
    </source>
</evidence>
<evidence type="ECO:0000256" key="4">
    <source>
        <dbReference type="ARBA" id="ARBA00022912"/>
    </source>
</evidence>
<feature type="active site" evidence="5">
    <location>
        <position position="14"/>
    </location>
</feature>
<protein>
    <recommendedName>
        <fullName evidence="2">protein-tyrosine-phosphatase</fullName>
        <ecNumber evidence="2">3.1.3.48</ecNumber>
    </recommendedName>
</protein>
<dbReference type="InterPro" id="IPR023485">
    <property type="entry name" value="Ptyr_pPase"/>
</dbReference>
<gene>
    <name evidence="7" type="primary">yfkJ</name>
    <name evidence="7" type="ORF">Mlute_00587</name>
</gene>
<dbReference type="SUPFAM" id="SSF52788">
    <property type="entry name" value="Phosphotyrosine protein phosphatases I"/>
    <property type="match status" value="1"/>
</dbReference>
<evidence type="ECO:0000256" key="3">
    <source>
        <dbReference type="ARBA" id="ARBA00022801"/>
    </source>
</evidence>
<dbReference type="InterPro" id="IPR036196">
    <property type="entry name" value="Ptyr_pPase_sf"/>
</dbReference>
<organism evidence="7 8">
    <name type="scientific">Meiothermus luteus</name>
    <dbReference type="NCBI Taxonomy" id="2026184"/>
    <lineage>
        <taxon>Bacteria</taxon>
        <taxon>Thermotogati</taxon>
        <taxon>Deinococcota</taxon>
        <taxon>Deinococci</taxon>
        <taxon>Thermales</taxon>
        <taxon>Thermaceae</taxon>
        <taxon>Meiothermus</taxon>
    </lineage>
</organism>
<evidence type="ECO:0000313" key="7">
    <source>
        <dbReference type="EMBL" id="RIH88460.1"/>
    </source>
</evidence>
<evidence type="ECO:0000256" key="5">
    <source>
        <dbReference type="PIRSR" id="PIRSR617867-1"/>
    </source>
</evidence>
<accession>A0A399EXR4</accession>
<dbReference type="EMBL" id="QWKZ01000012">
    <property type="protein sequence ID" value="RIH88460.1"/>
    <property type="molecule type" value="Genomic_DNA"/>
</dbReference>
<sequence>MKRVLFICMGNICRSPMAEGILRKKLRERGLEGQFEVDSCGTGGWHQGEPADPRTEEVLVKHGALFPHTARKVRAEDLERFDHIFVMDHDNLRTLERMFPEHKGKARLILELNGGGEVPDPYYSGMEAFEQVYRMLDEALEVFLNTHAPR</sequence>
<keyword evidence="8" id="KW-1185">Reference proteome</keyword>
<feature type="active site" description="Proton donor" evidence="5">
    <location>
        <position position="120"/>
    </location>
</feature>
<dbReference type="SMART" id="SM00226">
    <property type="entry name" value="LMWPc"/>
    <property type="match status" value="1"/>
</dbReference>
<dbReference type="AlphaFoldDB" id="A0A399EXR4"/>
<evidence type="ECO:0000256" key="1">
    <source>
        <dbReference type="ARBA" id="ARBA00011063"/>
    </source>
</evidence>
<feature type="active site" description="Nucleophile" evidence="5">
    <location>
        <position position="8"/>
    </location>
</feature>
<comment type="similarity">
    <text evidence="1">Belongs to the low molecular weight phosphotyrosine protein phosphatase family.</text>
</comment>
<dbReference type="InterPro" id="IPR017867">
    <property type="entry name" value="Tyr_phospatase_low_mol_wt"/>
</dbReference>
<keyword evidence="3 7" id="KW-0378">Hydrolase</keyword>
<dbReference type="RefSeq" id="WP_245958833.1">
    <property type="nucleotide sequence ID" value="NZ_QWKZ01000012.1"/>
</dbReference>
<dbReference type="Proteomes" id="UP000265800">
    <property type="component" value="Unassembled WGS sequence"/>
</dbReference>
<dbReference type="EC" id="3.1.3.48" evidence="2"/>
<keyword evidence="4" id="KW-0904">Protein phosphatase</keyword>
<reference evidence="7 8" key="1">
    <citation type="submission" date="2018-08" db="EMBL/GenBank/DDBJ databases">
        <title>Meiothermus luteus KCTC 52599 genome sequencing project.</title>
        <authorList>
            <person name="Da Costa M.S."/>
            <person name="Albuquerque L."/>
            <person name="Raposo P."/>
            <person name="Froufe H.J.C."/>
            <person name="Barroso C.S."/>
            <person name="Egas C."/>
        </authorList>
    </citation>
    <scope>NUCLEOTIDE SEQUENCE [LARGE SCALE GENOMIC DNA]</scope>
    <source>
        <strain evidence="7 8">KCTC 52599</strain>
    </source>
</reference>
<dbReference type="CDD" id="cd16343">
    <property type="entry name" value="LMWPTP"/>
    <property type="match status" value="1"/>
</dbReference>
<dbReference type="PANTHER" id="PTHR11717">
    <property type="entry name" value="LOW MOLECULAR WEIGHT PROTEIN TYROSINE PHOSPHATASE"/>
    <property type="match status" value="1"/>
</dbReference>
<dbReference type="GO" id="GO:0004725">
    <property type="term" value="F:protein tyrosine phosphatase activity"/>
    <property type="evidence" value="ECO:0007669"/>
    <property type="project" value="UniProtKB-EC"/>
</dbReference>
<evidence type="ECO:0000313" key="8">
    <source>
        <dbReference type="Proteomes" id="UP000265800"/>
    </source>
</evidence>